<dbReference type="EMBL" id="PQFF01000332">
    <property type="protein sequence ID" value="RHZ58969.1"/>
    <property type="molecule type" value="Genomic_DNA"/>
</dbReference>
<evidence type="ECO:0000256" key="1">
    <source>
        <dbReference type="SAM" id="MobiDB-lite"/>
    </source>
</evidence>
<name>A0A397H8H0_9GLOM</name>
<keyword evidence="3" id="KW-1185">Reference proteome</keyword>
<protein>
    <submittedName>
        <fullName evidence="2">Uncharacterized protein</fullName>
    </submittedName>
</protein>
<feature type="compositionally biased region" description="Acidic residues" evidence="1">
    <location>
        <begin position="112"/>
        <end position="121"/>
    </location>
</feature>
<feature type="compositionally biased region" description="Acidic residues" evidence="1">
    <location>
        <begin position="47"/>
        <end position="56"/>
    </location>
</feature>
<reference evidence="2 3" key="1">
    <citation type="submission" date="2018-08" db="EMBL/GenBank/DDBJ databases">
        <title>Genome and evolution of the arbuscular mycorrhizal fungus Diversispora epigaea (formerly Glomus versiforme) and its bacterial endosymbionts.</title>
        <authorList>
            <person name="Sun X."/>
            <person name="Fei Z."/>
            <person name="Harrison M."/>
        </authorList>
    </citation>
    <scope>NUCLEOTIDE SEQUENCE [LARGE SCALE GENOMIC DNA]</scope>
    <source>
        <strain evidence="2 3">IT104</strain>
    </source>
</reference>
<evidence type="ECO:0000313" key="3">
    <source>
        <dbReference type="Proteomes" id="UP000266861"/>
    </source>
</evidence>
<accession>A0A397H8H0</accession>
<gene>
    <name evidence="2" type="ORF">Glove_366g30</name>
</gene>
<proteinExistence type="predicted"/>
<organism evidence="2 3">
    <name type="scientific">Diversispora epigaea</name>
    <dbReference type="NCBI Taxonomy" id="1348612"/>
    <lineage>
        <taxon>Eukaryota</taxon>
        <taxon>Fungi</taxon>
        <taxon>Fungi incertae sedis</taxon>
        <taxon>Mucoromycota</taxon>
        <taxon>Glomeromycotina</taxon>
        <taxon>Glomeromycetes</taxon>
        <taxon>Diversisporales</taxon>
        <taxon>Diversisporaceae</taxon>
        <taxon>Diversispora</taxon>
    </lineage>
</organism>
<comment type="caution">
    <text evidence="2">The sequence shown here is derived from an EMBL/GenBank/DDBJ whole genome shotgun (WGS) entry which is preliminary data.</text>
</comment>
<dbReference type="AlphaFoldDB" id="A0A397H8H0"/>
<feature type="compositionally biased region" description="Basic and acidic residues" evidence="1">
    <location>
        <begin position="174"/>
        <end position="188"/>
    </location>
</feature>
<evidence type="ECO:0000313" key="2">
    <source>
        <dbReference type="EMBL" id="RHZ58969.1"/>
    </source>
</evidence>
<dbReference type="Proteomes" id="UP000266861">
    <property type="component" value="Unassembled WGS sequence"/>
</dbReference>
<sequence>MYIVWDVAIAQFFLNSENLLKKQMKINFRKLQKKLLLKPVDGKLEVEETTEEESEEWEKSKKEKNLWNSSRLGFPQLFESPDTPDTTREENDTTGGDTEGAEIPVDGKLEVEETTEEESEEWEKSKKEKNLWNSSRLGFPQLFESPDTPDTTREENDTTGGDTEGSKGPKGPKGPKEPKGLKGPKGLKDRDSFSLVLVQVIRIRILSFN</sequence>
<feature type="region of interest" description="Disordered" evidence="1">
    <location>
        <begin position="44"/>
        <end position="188"/>
    </location>
</feature>